<comment type="caution">
    <text evidence="9">The sequence shown here is derived from an EMBL/GenBank/DDBJ whole genome shotgun (WGS) entry which is preliminary data.</text>
</comment>
<feature type="transmembrane region" description="Helical" evidence="8">
    <location>
        <begin position="1001"/>
        <end position="1028"/>
    </location>
</feature>
<feature type="transmembrane region" description="Helical" evidence="8">
    <location>
        <begin position="535"/>
        <end position="554"/>
    </location>
</feature>
<feature type="transmembrane region" description="Helical" evidence="8">
    <location>
        <begin position="925"/>
        <end position="944"/>
    </location>
</feature>
<dbReference type="OrthoDB" id="9757876at2"/>
<gene>
    <name evidence="9" type="ORF">EHS11_09435</name>
</gene>
<evidence type="ECO:0000256" key="5">
    <source>
        <dbReference type="ARBA" id="ARBA00022692"/>
    </source>
</evidence>
<accession>A0A4R9LRI8</accession>
<dbReference type="EMBL" id="RQHV01000043">
    <property type="protein sequence ID" value="TGN10502.1"/>
    <property type="molecule type" value="Genomic_DNA"/>
</dbReference>
<dbReference type="PANTHER" id="PTHR32063">
    <property type="match status" value="1"/>
</dbReference>
<dbReference type="Gene3D" id="3.30.70.1440">
    <property type="entry name" value="Multidrug efflux transporter AcrB pore domain"/>
    <property type="match status" value="1"/>
</dbReference>
<feature type="transmembrane region" description="Helical" evidence="8">
    <location>
        <begin position="439"/>
        <end position="459"/>
    </location>
</feature>
<evidence type="ECO:0000256" key="1">
    <source>
        <dbReference type="ARBA" id="ARBA00004651"/>
    </source>
</evidence>
<feature type="transmembrane region" description="Helical" evidence="8">
    <location>
        <begin position="395"/>
        <end position="418"/>
    </location>
</feature>
<evidence type="ECO:0000256" key="3">
    <source>
        <dbReference type="ARBA" id="ARBA00022448"/>
    </source>
</evidence>
<feature type="transmembrane region" description="Helical" evidence="8">
    <location>
        <begin position="471"/>
        <end position="497"/>
    </location>
</feature>
<dbReference type="Gene3D" id="3.30.70.1320">
    <property type="entry name" value="Multidrug efflux transporter AcrB pore domain like"/>
    <property type="match status" value="1"/>
</dbReference>
<dbReference type="InterPro" id="IPR027463">
    <property type="entry name" value="AcrB_DN_DC_subdom"/>
</dbReference>
<evidence type="ECO:0000256" key="7">
    <source>
        <dbReference type="ARBA" id="ARBA00023136"/>
    </source>
</evidence>
<proteinExistence type="inferred from homology"/>
<dbReference type="RefSeq" id="WP_135764133.1">
    <property type="nucleotide sequence ID" value="NZ_RQHV01000043.1"/>
</dbReference>
<evidence type="ECO:0000256" key="6">
    <source>
        <dbReference type="ARBA" id="ARBA00022989"/>
    </source>
</evidence>
<sequence length="1044" mass="116054">MIEKFIEISQKQKILTVCVVLLIILWGIYSWNALKKEAYPDIGDTQVSVIVRYPGRAALEVEQLVTLPLERALSSVPSVISRRSKTIFGLCVYQLVFEDGADDYFARQRVLEKMSLLDLPEGADFDLAPLTSPVGEILRYVIESDEYHSQTDLRTFQEWIIIPRLLQVNGVADVINFGGLSKQYHAVIFPERLYGLNLSLEDVVQSIQKNNYNTGGNYIHSGEQSLAIRSMGAIRSQKDLESIVVKNSGGTPVFLSQLGRVEEGYMPPTGVLGYYYFKDGIKAENPTGVQGMVVMRRGLNPSEVIIGLKSKIDDINENLLPKGAKLTLIYDRSELVDHTVHTVTKTVLEGILFVLIILIFFLGSWSTALIVAITIPVSLLFAFGMMHITGIPVNLLSLGAIDFGIIVDGAVVMVEALLRSLRKPEDRTPERFMEVSKDTGTEVFFSISIIILSYFPIFSLQRVEGRLFSPMAYTLSFAIGGSLLLTLSIVPILLYYITKKSKSNRMVQWENPIYLKMEKYYSMILDRLFLKYRRYAIGGIITAFLSFTVLFYNIGVEYLPELDEGSLNIRAFLPPGISLQTAKVMSDESRSIIKGKEEVDLVLTQLGRNDDGTDPYGSNRIEILVGLKPYAEWKSGKSKLELADEIKSELVRSFPGAKFLLSQPIMDNVSESATGSVADLAIHIGGTDLIRLRELGNEILSVISAIPGSVDAAIEQEGNQAQVVIEINRRNAARYGINISEIQDMVEASIGGKEVSILYEDVWRFGIVVRYPSSYKNSVKALEGLLVKSESGAFIPLKDLASIEEKDGPTIIQRNDGRRVISVRTNIRDRDQAGFVKEAQELVNKKVKLDKRYNLTWGGEYENLTRAGDRLMIIIPLTFVLVFLLLYFHFGGFRYSLTVMICTPFSLTGGILSLALRGYHFNVSAGIGFISLFGICTMTGVLFLSRMKKHPISGSLEEQKSAVKEAAVLQYKPRIMTIVLALCGLVPAMFGHGVGSDIQRYMATVIVGGLGFELLFALTLLPCVYLWLCSEKPEGRTADIISPP</sequence>
<dbReference type="InterPro" id="IPR001036">
    <property type="entry name" value="Acrflvin-R"/>
</dbReference>
<dbReference type="GO" id="GO:0008324">
    <property type="term" value="F:monoatomic cation transmembrane transporter activity"/>
    <property type="evidence" value="ECO:0007669"/>
    <property type="project" value="InterPro"/>
</dbReference>
<dbReference type="NCBIfam" id="TIGR00914">
    <property type="entry name" value="2A0601"/>
    <property type="match status" value="1"/>
</dbReference>
<dbReference type="Pfam" id="PF00873">
    <property type="entry name" value="ACR_tran"/>
    <property type="match status" value="1"/>
</dbReference>
<evidence type="ECO:0000313" key="9">
    <source>
        <dbReference type="EMBL" id="TGN10502.1"/>
    </source>
</evidence>
<evidence type="ECO:0000256" key="8">
    <source>
        <dbReference type="SAM" id="Phobius"/>
    </source>
</evidence>
<dbReference type="SUPFAM" id="SSF82693">
    <property type="entry name" value="Multidrug efflux transporter AcrB pore domain, PN1, PN2, PC1 and PC2 subdomains"/>
    <property type="match status" value="3"/>
</dbReference>
<dbReference type="GO" id="GO:0005886">
    <property type="term" value="C:plasma membrane"/>
    <property type="evidence" value="ECO:0007669"/>
    <property type="project" value="UniProtKB-SubCell"/>
</dbReference>
<dbReference type="GO" id="GO:0042910">
    <property type="term" value="F:xenobiotic transmembrane transporter activity"/>
    <property type="evidence" value="ECO:0007669"/>
    <property type="project" value="TreeGrafter"/>
</dbReference>
<dbReference type="PANTHER" id="PTHR32063:SF17">
    <property type="entry name" value="CATION EFFLUX SYSTEM PROTEIN"/>
    <property type="match status" value="1"/>
</dbReference>
<keyword evidence="7 8" id="KW-0472">Membrane</keyword>
<keyword evidence="5 8" id="KW-0812">Transmembrane</keyword>
<dbReference type="Gene3D" id="1.20.1640.10">
    <property type="entry name" value="Multidrug efflux transporter AcrB transmembrane domain"/>
    <property type="match status" value="2"/>
</dbReference>
<dbReference type="Proteomes" id="UP000298264">
    <property type="component" value="Unassembled WGS sequence"/>
</dbReference>
<comment type="subcellular location">
    <subcellularLocation>
        <location evidence="1">Cell membrane</location>
        <topology evidence="1">Multi-pass membrane protein</topology>
    </subcellularLocation>
</comment>
<dbReference type="SUPFAM" id="SSF82866">
    <property type="entry name" value="Multidrug efflux transporter AcrB transmembrane domain"/>
    <property type="match status" value="2"/>
</dbReference>
<organism evidence="9 10">
    <name type="scientific">Leptospira ilyithenensis</name>
    <dbReference type="NCBI Taxonomy" id="2484901"/>
    <lineage>
        <taxon>Bacteria</taxon>
        <taxon>Pseudomonadati</taxon>
        <taxon>Spirochaetota</taxon>
        <taxon>Spirochaetia</taxon>
        <taxon>Leptospirales</taxon>
        <taxon>Leptospiraceae</taxon>
        <taxon>Leptospira</taxon>
    </lineage>
</organism>
<comment type="similarity">
    <text evidence="2">Belongs to the resistance-nodulation-cell division (RND) (TC 2.A.6) family.</text>
</comment>
<keyword evidence="10" id="KW-1185">Reference proteome</keyword>
<feature type="transmembrane region" description="Helical" evidence="8">
    <location>
        <begin position="897"/>
        <end position="919"/>
    </location>
</feature>
<name>A0A4R9LRI8_9LEPT</name>
<dbReference type="Gene3D" id="3.30.70.1430">
    <property type="entry name" value="Multidrug efflux transporter AcrB pore domain"/>
    <property type="match status" value="2"/>
</dbReference>
<feature type="transmembrane region" description="Helical" evidence="8">
    <location>
        <begin position="975"/>
        <end position="995"/>
    </location>
</feature>
<evidence type="ECO:0000256" key="2">
    <source>
        <dbReference type="ARBA" id="ARBA00010942"/>
    </source>
</evidence>
<keyword evidence="3" id="KW-0813">Transport</keyword>
<evidence type="ECO:0000313" key="10">
    <source>
        <dbReference type="Proteomes" id="UP000298264"/>
    </source>
</evidence>
<dbReference type="PRINTS" id="PR00702">
    <property type="entry name" value="ACRIFLAVINRP"/>
</dbReference>
<feature type="transmembrane region" description="Helical" evidence="8">
    <location>
        <begin position="12"/>
        <end position="31"/>
    </location>
</feature>
<evidence type="ECO:0000256" key="4">
    <source>
        <dbReference type="ARBA" id="ARBA00022475"/>
    </source>
</evidence>
<feature type="transmembrane region" description="Helical" evidence="8">
    <location>
        <begin position="343"/>
        <end position="362"/>
    </location>
</feature>
<reference evidence="9" key="1">
    <citation type="journal article" date="2019" name="PLoS Negl. Trop. Dis.">
        <title>Revisiting the worldwide diversity of Leptospira species in the environment.</title>
        <authorList>
            <person name="Vincent A.T."/>
            <person name="Schiettekatte O."/>
            <person name="Bourhy P."/>
            <person name="Veyrier F.J."/>
            <person name="Picardeau M."/>
        </authorList>
    </citation>
    <scope>NUCLEOTIDE SEQUENCE [LARGE SCALE GENOMIC DNA]</scope>
    <source>
        <strain evidence="9">201400974</strain>
    </source>
</reference>
<keyword evidence="6 8" id="KW-1133">Transmembrane helix</keyword>
<dbReference type="AlphaFoldDB" id="A0A4R9LRI8"/>
<dbReference type="Gene3D" id="3.30.2090.10">
    <property type="entry name" value="Multidrug efflux transporter AcrB TolC docking domain, DN and DC subdomains"/>
    <property type="match status" value="2"/>
</dbReference>
<dbReference type="InterPro" id="IPR004763">
    <property type="entry name" value="CusA-like"/>
</dbReference>
<dbReference type="SUPFAM" id="SSF82714">
    <property type="entry name" value="Multidrug efflux transporter AcrB TolC docking domain, DN and DC subdomains"/>
    <property type="match status" value="2"/>
</dbReference>
<feature type="transmembrane region" description="Helical" evidence="8">
    <location>
        <begin position="871"/>
        <end position="890"/>
    </location>
</feature>
<protein>
    <submittedName>
        <fullName evidence="9">Efflux RND transporter permease subunit</fullName>
    </submittedName>
</protein>
<keyword evidence="4" id="KW-1003">Cell membrane</keyword>
<feature type="transmembrane region" description="Helical" evidence="8">
    <location>
        <begin position="369"/>
        <end position="389"/>
    </location>
</feature>